<proteinExistence type="predicted"/>
<protein>
    <recommendedName>
        <fullName evidence="3">Bacterial Ig-like domain protein</fullName>
    </recommendedName>
</protein>
<dbReference type="EMBL" id="LWMU01000068">
    <property type="protein sequence ID" value="KZX12565.1"/>
    <property type="molecule type" value="Genomic_DNA"/>
</dbReference>
<reference evidence="2" key="1">
    <citation type="journal article" date="2016" name="Genome Announc.">
        <title>Draft Genome Sequences of Methanobrevibacter curvatus DSM11111, Methanobrevibacter cuticularis DSM11139, Methanobrevibacter filiformis DSM11501, and Methanobrevibacter oralis DSM7256.</title>
        <authorList>
            <person name="Poehlein A."/>
            <person name="Seedorf H."/>
        </authorList>
    </citation>
    <scope>NUCLEOTIDE SEQUENCE [LARGE SCALE GENOMIC DNA]</scope>
    <source>
        <strain evidence="2">DSM 7256 / JCM 30027 / ZR</strain>
    </source>
</reference>
<evidence type="ECO:0000313" key="2">
    <source>
        <dbReference type="Proteomes" id="UP000077428"/>
    </source>
</evidence>
<evidence type="ECO:0000313" key="1">
    <source>
        <dbReference type="EMBL" id="KZX12565.1"/>
    </source>
</evidence>
<evidence type="ECO:0008006" key="3">
    <source>
        <dbReference type="Google" id="ProtNLM"/>
    </source>
</evidence>
<name>A0A162FG48_METOA</name>
<accession>A0A162FG48</accession>
<comment type="caution">
    <text evidence="1">The sequence shown here is derived from an EMBL/GenBank/DDBJ whole genome shotgun (WGS) entry which is preliminary data.</text>
</comment>
<organism evidence="1 2">
    <name type="scientific">Methanobrevibacter oralis</name>
    <dbReference type="NCBI Taxonomy" id="66851"/>
    <lineage>
        <taxon>Archaea</taxon>
        <taxon>Methanobacteriati</taxon>
        <taxon>Methanobacteriota</taxon>
        <taxon>Methanomada group</taxon>
        <taxon>Methanobacteria</taxon>
        <taxon>Methanobacteriales</taxon>
        <taxon>Methanobacteriaceae</taxon>
        <taxon>Methanobrevibacter</taxon>
    </lineage>
</organism>
<dbReference type="RefSeq" id="WP_220607771.1">
    <property type="nucleotide sequence ID" value="NZ_CAJVUI010000004.1"/>
</dbReference>
<gene>
    <name evidence="1" type="ORF">MBORA_11250</name>
</gene>
<dbReference type="Proteomes" id="UP000077428">
    <property type="component" value="Unassembled WGS sequence"/>
</dbReference>
<dbReference type="PATRIC" id="fig|66851.6.peg.1227"/>
<dbReference type="InterPro" id="IPR013783">
    <property type="entry name" value="Ig-like_fold"/>
</dbReference>
<dbReference type="AlphaFoldDB" id="A0A162FG48"/>
<dbReference type="Gene3D" id="2.60.40.10">
    <property type="entry name" value="Immunoglobulins"/>
    <property type="match status" value="1"/>
</dbReference>
<keyword evidence="2" id="KW-1185">Reference proteome</keyword>
<sequence>MHTVFVKLVDDVNYVDATSDTLTVNVAKTSNTNITISITPLNPTYGDKITIKITVPTDADGKVLIILNNKTTIIKAPGESYTFVPPNAGEHTISVSLVNDTNYMNTTKYTKFNIAKKNTIFIASPLMKYYLNNTHLFITLKDANGKILANKKVTIKINTVTYNLKTNSKGIAKLLIRLNPKSYVADIKFTGDNNYNVANKKINVKVVNPKIKTIKSKIKRNKNLQVSFKTHDNKAIKNTKVTLKIKGKTYTVKTNNKGIAKLKLKVKKGTYKVKTAFKSPAKYGKTTKTLKIKVI</sequence>